<evidence type="ECO:0000256" key="1">
    <source>
        <dbReference type="PROSITE-ProRule" id="PRU00339"/>
    </source>
</evidence>
<dbReference type="InterPro" id="IPR001466">
    <property type="entry name" value="Beta-lactam-related"/>
</dbReference>
<dbReference type="Proteomes" id="UP000527324">
    <property type="component" value="Unassembled WGS sequence"/>
</dbReference>
<dbReference type="SUPFAM" id="SSF56601">
    <property type="entry name" value="beta-lactamase/transpeptidase-like"/>
    <property type="match status" value="1"/>
</dbReference>
<accession>A0A7W9F756</accession>
<dbReference type="PROSITE" id="PS51257">
    <property type="entry name" value="PROKAR_LIPOPROTEIN"/>
    <property type="match status" value="1"/>
</dbReference>
<proteinExistence type="predicted"/>
<dbReference type="Pfam" id="PF00144">
    <property type="entry name" value="Beta-lactamase"/>
    <property type="match status" value="1"/>
</dbReference>
<dbReference type="EMBL" id="JACHOQ010000001">
    <property type="protein sequence ID" value="MBB5738717.1"/>
    <property type="molecule type" value="Genomic_DNA"/>
</dbReference>
<keyword evidence="2" id="KW-0732">Signal</keyword>
<name>A0A7W9F756_9CAUL</name>
<dbReference type="InterPro" id="IPR012338">
    <property type="entry name" value="Beta-lactam/transpept-like"/>
</dbReference>
<dbReference type="RefSeq" id="WP_183214959.1">
    <property type="nucleotide sequence ID" value="NZ_CAJFZW010000003.1"/>
</dbReference>
<keyword evidence="5" id="KW-1185">Reference proteome</keyword>
<evidence type="ECO:0000313" key="5">
    <source>
        <dbReference type="Proteomes" id="UP000527324"/>
    </source>
</evidence>
<protein>
    <submittedName>
        <fullName evidence="4">CubicO group peptidase (Beta-lactamase class C family)</fullName>
    </submittedName>
</protein>
<dbReference type="PANTHER" id="PTHR46825">
    <property type="entry name" value="D-ALANYL-D-ALANINE-CARBOXYPEPTIDASE/ENDOPEPTIDASE AMPH"/>
    <property type="match status" value="1"/>
</dbReference>
<dbReference type="PROSITE" id="PS50005">
    <property type="entry name" value="TPR"/>
    <property type="match status" value="1"/>
</dbReference>
<dbReference type="PANTHER" id="PTHR46825:SF9">
    <property type="entry name" value="BETA-LACTAMASE-RELATED DOMAIN-CONTAINING PROTEIN"/>
    <property type="match status" value="1"/>
</dbReference>
<dbReference type="InterPro" id="IPR019734">
    <property type="entry name" value="TPR_rpt"/>
</dbReference>
<dbReference type="Gene3D" id="1.25.40.10">
    <property type="entry name" value="Tetratricopeptide repeat domain"/>
    <property type="match status" value="1"/>
</dbReference>
<evidence type="ECO:0000259" key="3">
    <source>
        <dbReference type="Pfam" id="PF00144"/>
    </source>
</evidence>
<dbReference type="AlphaFoldDB" id="A0A7W9F756"/>
<dbReference type="InterPro" id="IPR050491">
    <property type="entry name" value="AmpC-like"/>
</dbReference>
<comment type="caution">
    <text evidence="4">The sequence shown here is derived from an EMBL/GenBank/DDBJ whole genome shotgun (WGS) entry which is preliminary data.</text>
</comment>
<dbReference type="InterPro" id="IPR011990">
    <property type="entry name" value="TPR-like_helical_dom_sf"/>
</dbReference>
<dbReference type="SUPFAM" id="SSF48452">
    <property type="entry name" value="TPR-like"/>
    <property type="match status" value="1"/>
</dbReference>
<reference evidence="4 5" key="1">
    <citation type="submission" date="2020-08" db="EMBL/GenBank/DDBJ databases">
        <title>Genomic Encyclopedia of Type Strains, Phase IV (KMG-IV): sequencing the most valuable type-strain genomes for metagenomic binning, comparative biology and taxonomic classification.</title>
        <authorList>
            <person name="Goeker M."/>
        </authorList>
    </citation>
    <scope>NUCLEOTIDE SEQUENCE [LARGE SCALE GENOMIC DNA]</scope>
    <source>
        <strain evidence="4 5">DSM 4731</strain>
    </source>
</reference>
<feature type="signal peptide" evidence="2">
    <location>
        <begin position="1"/>
        <end position="28"/>
    </location>
</feature>
<feature type="repeat" description="TPR" evidence="1">
    <location>
        <begin position="448"/>
        <end position="481"/>
    </location>
</feature>
<evidence type="ECO:0000313" key="4">
    <source>
        <dbReference type="EMBL" id="MBB5738717.1"/>
    </source>
</evidence>
<feature type="chain" id="PRO_5031436070" evidence="2">
    <location>
        <begin position="29"/>
        <end position="497"/>
    </location>
</feature>
<organism evidence="4 5">
    <name type="scientific">Brevundimonas aurantiaca</name>
    <dbReference type="NCBI Taxonomy" id="74316"/>
    <lineage>
        <taxon>Bacteria</taxon>
        <taxon>Pseudomonadati</taxon>
        <taxon>Pseudomonadota</taxon>
        <taxon>Alphaproteobacteria</taxon>
        <taxon>Caulobacterales</taxon>
        <taxon>Caulobacteraceae</taxon>
        <taxon>Brevundimonas</taxon>
    </lineage>
</organism>
<feature type="domain" description="Beta-lactamase-related" evidence="3">
    <location>
        <begin position="49"/>
        <end position="355"/>
    </location>
</feature>
<dbReference type="Gene3D" id="3.40.710.10">
    <property type="entry name" value="DD-peptidase/beta-lactamase superfamily"/>
    <property type="match status" value="1"/>
</dbReference>
<evidence type="ECO:0000256" key="2">
    <source>
        <dbReference type="SAM" id="SignalP"/>
    </source>
</evidence>
<gene>
    <name evidence="4" type="ORF">GGQ93_000408</name>
</gene>
<keyword evidence="1" id="KW-0802">TPR repeat</keyword>
<sequence length="497" mass="53064">MALNKTWRAAAAAACALLSGACATSIQAAQLQSAPSPSAVAPDLSAAFDAYMKAAVRNAAFSGTVLVAAHGRPVFRGSYGLANRAFDVPNDTDTVYQLASVTKPFTALLIMMLQEEGRLSVDDLACDHLADCPPAWRAVTVRQLLTHTSAIPNYTSLPDWDETLDSRTYGPGGVVALVRDRPLEFAPGQGYRYSNTGYNLLGTIIERVAGKPYPEVLRERILTPLHMDHTVFNASRRIIPHLATGYYSIGSAFIEATPQSMTGVYGEAGLSSTVDDLSTWAQAVDGGRLVSPASLAQMTEGARNNYGFGWEIRTWHGRRMVGHAGSGPGFSNMVARFPEDDLTIVVLSNSDEASGGGTARALAGLYFGEATSLPDVQPKTVILDAVMAGGAEAGIRQYQAMKAAQPSAEAFSTDELLVEIGYELSGLPAMEEARRLFAFTLEQFPQSAFSHDGLADISVAEGDFAAAIAHFETSLRLDPDNEYAREGLKRLKGLPES</sequence>